<evidence type="ECO:0000313" key="10">
    <source>
        <dbReference type="EMBL" id="TRY70271.1"/>
    </source>
</evidence>
<keyword evidence="6 8" id="KW-0472">Membrane</keyword>
<dbReference type="Pfam" id="PF13517">
    <property type="entry name" value="FG-GAP_3"/>
    <property type="match status" value="2"/>
</dbReference>
<evidence type="ECO:0000256" key="4">
    <source>
        <dbReference type="ARBA" id="ARBA00022729"/>
    </source>
</evidence>
<dbReference type="InterPro" id="IPR028994">
    <property type="entry name" value="Integrin_alpha_N"/>
</dbReference>
<keyword evidence="4" id="KW-0732">Signal</keyword>
<dbReference type="PANTHER" id="PTHR13412">
    <property type="entry name" value="T-CELL IMMUNOMODULATORY PROTEIN HOMOLOG"/>
    <property type="match status" value="1"/>
</dbReference>
<evidence type="ECO:0000256" key="2">
    <source>
        <dbReference type="ARBA" id="ARBA00006496"/>
    </source>
</evidence>
<evidence type="ECO:0000313" key="11">
    <source>
        <dbReference type="Proteomes" id="UP000318571"/>
    </source>
</evidence>
<dbReference type="SUPFAM" id="SSF69318">
    <property type="entry name" value="Integrin alpha N-terminal domain"/>
    <property type="match status" value="2"/>
</dbReference>
<reference evidence="10 11" key="1">
    <citation type="journal article" date="2018" name="Nat. Ecol. Evol.">
        <title>Genomic signatures of mitonuclear coevolution across populations of Tigriopus californicus.</title>
        <authorList>
            <person name="Barreto F.S."/>
            <person name="Watson E.T."/>
            <person name="Lima T.G."/>
            <person name="Willett C.S."/>
            <person name="Edmands S."/>
            <person name="Li W."/>
            <person name="Burton R.S."/>
        </authorList>
    </citation>
    <scope>NUCLEOTIDE SEQUENCE [LARGE SCALE GENOMIC DNA]</scope>
    <source>
        <strain evidence="10 11">San Diego</strain>
    </source>
</reference>
<dbReference type="PANTHER" id="PTHR13412:SF0">
    <property type="entry name" value="T-CELL IMMUNOMODULATORY PROTEIN"/>
    <property type="match status" value="1"/>
</dbReference>
<name>A0A553NXW4_TIGCA</name>
<dbReference type="InterPro" id="IPR024881">
    <property type="entry name" value="Tip"/>
</dbReference>
<sequence>MSPASGVPERRGPCGLTRPPFALRWMLMVGLELGFMMSWPSAVQAAELRNVSSMVFGGDLGWLPMAFGDFNADKLTDLVVIPAARPRSTLAVLLARAQTFSLLEEDYFAPDPAQHHLACHVPEWHIMGVTPGDFDGDGGMDLLVLAQPAPGSPGLGGSVSTALLFWGDHDQIRHEHRLTCGNASAWTLPMEQEPLLLDANGDDIADLYGAVNGTRGVWLFNGQREEPPTWQVWDRRPSELTRRPHSNAFVDLNSDGNADLFVTNEKSLELWENLGHGQAKTPSADADQTITSPFRKHKSVPLPACDTSKGTCIGQSVFADFDLDGRLDMIFPVCYDAECRTSTLHFATLDALWSGTRQDFLVIPTTLGQWKFDYADDDNPDNPYYGLSPRVGDINLDGYPDLLIRVQHRTSKEAQVHLLLNVFDPNSPTENKRGFLLQPDVMTGLNQTVMAAFYDLYENGLEDIITVTSESPNGMKLGAFTNQTQDSDAYFVKVIVLSGLCYHDCKDEHIQVPYGTNLPGQTICYRQQRPGSESFVEVRSCAPQLTQTAHHALQLPYTIFGLGMAPNFLDYMYVNVTNTSSHSMGRTWTQIIPNSQMYIIPYPRSWPAQWEAKLYITPSRGITLTALALVGTCILCVLIILALHWRERAHDRKEKLQEANRFHFDAM</sequence>
<dbReference type="GO" id="GO:0005886">
    <property type="term" value="C:plasma membrane"/>
    <property type="evidence" value="ECO:0007669"/>
    <property type="project" value="TreeGrafter"/>
</dbReference>
<dbReference type="Gene3D" id="2.130.10.130">
    <property type="entry name" value="Integrin alpha, N-terminal"/>
    <property type="match status" value="1"/>
</dbReference>
<evidence type="ECO:0000256" key="7">
    <source>
        <dbReference type="ARBA" id="ARBA00023180"/>
    </source>
</evidence>
<dbReference type="STRING" id="6832.A0A553NXW4"/>
<evidence type="ECO:0000256" key="3">
    <source>
        <dbReference type="ARBA" id="ARBA00022692"/>
    </source>
</evidence>
<evidence type="ECO:0000256" key="8">
    <source>
        <dbReference type="SAM" id="Phobius"/>
    </source>
</evidence>
<keyword evidence="3 8" id="KW-0812">Transmembrane</keyword>
<dbReference type="InterPro" id="IPR057089">
    <property type="entry name" value="C2_TIP"/>
</dbReference>
<evidence type="ECO:0000256" key="1">
    <source>
        <dbReference type="ARBA" id="ARBA00004479"/>
    </source>
</evidence>
<keyword evidence="5 8" id="KW-1133">Transmembrane helix</keyword>
<feature type="transmembrane region" description="Helical" evidence="8">
    <location>
        <begin position="622"/>
        <end position="645"/>
    </location>
</feature>
<dbReference type="InterPro" id="IPR013517">
    <property type="entry name" value="FG-GAP"/>
</dbReference>
<proteinExistence type="inferred from homology"/>
<evidence type="ECO:0000256" key="5">
    <source>
        <dbReference type="ARBA" id="ARBA00022989"/>
    </source>
</evidence>
<dbReference type="AlphaFoldDB" id="A0A553NXW4"/>
<protein>
    <recommendedName>
        <fullName evidence="9">T-cell immunomodulatory protein TIP C2 domain-containing protein</fullName>
    </recommendedName>
</protein>
<evidence type="ECO:0000259" key="9">
    <source>
        <dbReference type="Pfam" id="PF23122"/>
    </source>
</evidence>
<feature type="domain" description="T-cell immunomodulatory protein TIP C2" evidence="9">
    <location>
        <begin position="513"/>
        <end position="615"/>
    </location>
</feature>
<dbReference type="EMBL" id="VCGU01000009">
    <property type="protein sequence ID" value="TRY70271.1"/>
    <property type="molecule type" value="Genomic_DNA"/>
</dbReference>
<comment type="similarity">
    <text evidence="2">Belongs to the TIP family.</text>
</comment>
<accession>A0A553NXW4</accession>
<organism evidence="10 11">
    <name type="scientific">Tigriopus californicus</name>
    <name type="common">Marine copepod</name>
    <dbReference type="NCBI Taxonomy" id="6832"/>
    <lineage>
        <taxon>Eukaryota</taxon>
        <taxon>Metazoa</taxon>
        <taxon>Ecdysozoa</taxon>
        <taxon>Arthropoda</taxon>
        <taxon>Crustacea</taxon>
        <taxon>Multicrustacea</taxon>
        <taxon>Hexanauplia</taxon>
        <taxon>Copepoda</taxon>
        <taxon>Harpacticoida</taxon>
        <taxon>Harpacticidae</taxon>
        <taxon>Tigriopus</taxon>
    </lineage>
</organism>
<dbReference type="OMA" id="PGDWIPW"/>
<comment type="caution">
    <text evidence="10">The sequence shown here is derived from an EMBL/GenBank/DDBJ whole genome shotgun (WGS) entry which is preliminary data.</text>
</comment>
<dbReference type="OrthoDB" id="10250728at2759"/>
<comment type="subcellular location">
    <subcellularLocation>
        <location evidence="1">Membrane</location>
        <topology evidence="1">Single-pass type I membrane protein</topology>
    </subcellularLocation>
</comment>
<dbReference type="Pfam" id="PF23122">
    <property type="entry name" value="C2_ITFG1"/>
    <property type="match status" value="1"/>
</dbReference>
<dbReference type="Proteomes" id="UP000318571">
    <property type="component" value="Chromosome 9"/>
</dbReference>
<keyword evidence="7" id="KW-0325">Glycoprotein</keyword>
<gene>
    <name evidence="10" type="ORF">TCAL_11371</name>
</gene>
<evidence type="ECO:0000256" key="6">
    <source>
        <dbReference type="ARBA" id="ARBA00023136"/>
    </source>
</evidence>
<keyword evidence="11" id="KW-1185">Reference proteome</keyword>